<accession>A0A382D277</accession>
<reference evidence="2" key="1">
    <citation type="submission" date="2018-05" db="EMBL/GenBank/DDBJ databases">
        <authorList>
            <person name="Lanie J.A."/>
            <person name="Ng W.-L."/>
            <person name="Kazmierczak K.M."/>
            <person name="Andrzejewski T.M."/>
            <person name="Davidsen T.M."/>
            <person name="Wayne K.J."/>
            <person name="Tettelin H."/>
            <person name="Glass J.I."/>
            <person name="Rusch D."/>
            <person name="Podicherti R."/>
            <person name="Tsui H.-C.T."/>
            <person name="Winkler M.E."/>
        </authorList>
    </citation>
    <scope>NUCLEOTIDE SEQUENCE</scope>
</reference>
<name>A0A382D277_9ZZZZ</name>
<organism evidence="2">
    <name type="scientific">marine metagenome</name>
    <dbReference type="NCBI Taxonomy" id="408172"/>
    <lineage>
        <taxon>unclassified sequences</taxon>
        <taxon>metagenomes</taxon>
        <taxon>ecological metagenomes</taxon>
    </lineage>
</organism>
<sequence length="174" mass="20298">MRTADKIIILLLILLVIGAGYFQYLTDQLNNRMDKIVAEDQRLTDKVEDEFTDSLRVYNLRFIGRGKHLRKAQQDIIANTELINKNTDSLASLIDDVSFKLENLARDTKRNFKNVRNDIEDLSDDVRTNIRRTKQKLADLDQSLATLDKRLKDMEVLPTIQKEKAKMEEEEEED</sequence>
<protein>
    <submittedName>
        <fullName evidence="2">Uncharacterized protein</fullName>
    </submittedName>
</protein>
<evidence type="ECO:0000256" key="1">
    <source>
        <dbReference type="SAM" id="Coils"/>
    </source>
</evidence>
<gene>
    <name evidence="2" type="ORF">METZ01_LOCUS185028</name>
</gene>
<keyword evidence="1" id="KW-0175">Coiled coil</keyword>
<feature type="coiled-coil region" evidence="1">
    <location>
        <begin position="105"/>
        <end position="157"/>
    </location>
</feature>
<proteinExistence type="predicted"/>
<dbReference type="EMBL" id="UINC01037133">
    <property type="protein sequence ID" value="SVB32174.1"/>
    <property type="molecule type" value="Genomic_DNA"/>
</dbReference>
<dbReference type="AlphaFoldDB" id="A0A382D277"/>
<evidence type="ECO:0000313" key="2">
    <source>
        <dbReference type="EMBL" id="SVB32174.1"/>
    </source>
</evidence>